<evidence type="ECO:0000256" key="14">
    <source>
        <dbReference type="RuleBase" id="RU000461"/>
    </source>
</evidence>
<dbReference type="PANTHER" id="PTHR24305">
    <property type="entry name" value="CYTOCHROME P450"/>
    <property type="match status" value="1"/>
</dbReference>
<evidence type="ECO:0000256" key="6">
    <source>
        <dbReference type="ARBA" id="ARBA00022692"/>
    </source>
</evidence>
<keyword evidence="11 14" id="KW-0503">Monooxygenase</keyword>
<keyword evidence="8 15" id="KW-1133">Transmembrane helix</keyword>
<feature type="transmembrane region" description="Helical" evidence="15">
    <location>
        <begin position="12"/>
        <end position="30"/>
    </location>
</feature>
<evidence type="ECO:0000256" key="7">
    <source>
        <dbReference type="ARBA" id="ARBA00022723"/>
    </source>
</evidence>
<evidence type="ECO:0000256" key="5">
    <source>
        <dbReference type="ARBA" id="ARBA00022617"/>
    </source>
</evidence>
<evidence type="ECO:0000256" key="12">
    <source>
        <dbReference type="ARBA" id="ARBA00023136"/>
    </source>
</evidence>
<protein>
    <submittedName>
        <fullName evidence="16">Cytochrome P450</fullName>
    </submittedName>
</protein>
<evidence type="ECO:0000256" key="4">
    <source>
        <dbReference type="ARBA" id="ARBA00010617"/>
    </source>
</evidence>
<dbReference type="PRINTS" id="PR00463">
    <property type="entry name" value="EP450I"/>
</dbReference>
<evidence type="ECO:0000256" key="11">
    <source>
        <dbReference type="ARBA" id="ARBA00023033"/>
    </source>
</evidence>
<dbReference type="InterPro" id="IPR017972">
    <property type="entry name" value="Cyt_P450_CS"/>
</dbReference>
<evidence type="ECO:0000256" key="13">
    <source>
        <dbReference type="PIRSR" id="PIRSR602401-1"/>
    </source>
</evidence>
<dbReference type="GO" id="GO:0020037">
    <property type="term" value="F:heme binding"/>
    <property type="evidence" value="ECO:0007669"/>
    <property type="project" value="InterPro"/>
</dbReference>
<evidence type="ECO:0000256" key="10">
    <source>
        <dbReference type="ARBA" id="ARBA00023004"/>
    </source>
</evidence>
<evidence type="ECO:0000256" key="3">
    <source>
        <dbReference type="ARBA" id="ARBA00004685"/>
    </source>
</evidence>
<dbReference type="GO" id="GO:0004497">
    <property type="term" value="F:monooxygenase activity"/>
    <property type="evidence" value="ECO:0007669"/>
    <property type="project" value="UniProtKB-KW"/>
</dbReference>
<comment type="subcellular location">
    <subcellularLocation>
        <location evidence="2">Membrane</location>
    </subcellularLocation>
</comment>
<evidence type="ECO:0000256" key="1">
    <source>
        <dbReference type="ARBA" id="ARBA00001971"/>
    </source>
</evidence>
<keyword evidence="10 13" id="KW-0408">Iron</keyword>
<dbReference type="AlphaFoldDB" id="A0A6G1JJF3"/>
<comment type="similarity">
    <text evidence="4 14">Belongs to the cytochrome P450 family.</text>
</comment>
<organism evidence="16 17">
    <name type="scientific">Lentithecium fluviatile CBS 122367</name>
    <dbReference type="NCBI Taxonomy" id="1168545"/>
    <lineage>
        <taxon>Eukaryota</taxon>
        <taxon>Fungi</taxon>
        <taxon>Dikarya</taxon>
        <taxon>Ascomycota</taxon>
        <taxon>Pezizomycotina</taxon>
        <taxon>Dothideomycetes</taxon>
        <taxon>Pleosporomycetidae</taxon>
        <taxon>Pleosporales</taxon>
        <taxon>Massarineae</taxon>
        <taxon>Lentitheciaceae</taxon>
        <taxon>Lentithecium</taxon>
    </lineage>
</organism>
<dbReference type="InterPro" id="IPR036396">
    <property type="entry name" value="Cyt_P450_sf"/>
</dbReference>
<dbReference type="InterPro" id="IPR001128">
    <property type="entry name" value="Cyt_P450"/>
</dbReference>
<evidence type="ECO:0000313" key="17">
    <source>
        <dbReference type="Proteomes" id="UP000799291"/>
    </source>
</evidence>
<dbReference type="InterPro" id="IPR050121">
    <property type="entry name" value="Cytochrome_P450_monoxygenase"/>
</dbReference>
<dbReference type="PRINTS" id="PR00385">
    <property type="entry name" value="P450"/>
</dbReference>
<dbReference type="Gene3D" id="1.10.630.10">
    <property type="entry name" value="Cytochrome P450"/>
    <property type="match status" value="1"/>
</dbReference>
<dbReference type="GO" id="GO:1902181">
    <property type="term" value="P:verruculogen biosynthetic process"/>
    <property type="evidence" value="ECO:0007669"/>
    <property type="project" value="UniProtKB-ARBA"/>
</dbReference>
<name>A0A6G1JJF3_9PLEO</name>
<evidence type="ECO:0000256" key="9">
    <source>
        <dbReference type="ARBA" id="ARBA00023002"/>
    </source>
</evidence>
<comment type="cofactor">
    <cofactor evidence="1 13">
        <name>heme</name>
        <dbReference type="ChEBI" id="CHEBI:30413"/>
    </cofactor>
</comment>
<evidence type="ECO:0000313" key="16">
    <source>
        <dbReference type="EMBL" id="KAF2690351.1"/>
    </source>
</evidence>
<dbReference type="GO" id="GO:0005506">
    <property type="term" value="F:iron ion binding"/>
    <property type="evidence" value="ECO:0007669"/>
    <property type="project" value="InterPro"/>
</dbReference>
<reference evidence="16" key="1">
    <citation type="journal article" date="2020" name="Stud. Mycol.">
        <title>101 Dothideomycetes genomes: a test case for predicting lifestyles and emergence of pathogens.</title>
        <authorList>
            <person name="Haridas S."/>
            <person name="Albert R."/>
            <person name="Binder M."/>
            <person name="Bloem J."/>
            <person name="Labutti K."/>
            <person name="Salamov A."/>
            <person name="Andreopoulos B."/>
            <person name="Baker S."/>
            <person name="Barry K."/>
            <person name="Bills G."/>
            <person name="Bluhm B."/>
            <person name="Cannon C."/>
            <person name="Castanera R."/>
            <person name="Culley D."/>
            <person name="Daum C."/>
            <person name="Ezra D."/>
            <person name="Gonzalez J."/>
            <person name="Henrissat B."/>
            <person name="Kuo A."/>
            <person name="Liang C."/>
            <person name="Lipzen A."/>
            <person name="Lutzoni F."/>
            <person name="Magnuson J."/>
            <person name="Mondo S."/>
            <person name="Nolan M."/>
            <person name="Ohm R."/>
            <person name="Pangilinan J."/>
            <person name="Park H.-J."/>
            <person name="Ramirez L."/>
            <person name="Alfaro M."/>
            <person name="Sun H."/>
            <person name="Tritt A."/>
            <person name="Yoshinaga Y."/>
            <person name="Zwiers L.-H."/>
            <person name="Turgeon B."/>
            <person name="Goodwin S."/>
            <person name="Spatafora J."/>
            <person name="Crous P."/>
            <person name="Grigoriev I."/>
        </authorList>
    </citation>
    <scope>NUCLEOTIDE SEQUENCE</scope>
    <source>
        <strain evidence="16">CBS 122367</strain>
    </source>
</reference>
<gene>
    <name evidence="16" type="ORF">K458DRAFT_439349</name>
</gene>
<keyword evidence="5 13" id="KW-0349">Heme</keyword>
<dbReference type="GO" id="GO:0016705">
    <property type="term" value="F:oxidoreductase activity, acting on paired donors, with incorporation or reduction of molecular oxygen"/>
    <property type="evidence" value="ECO:0007669"/>
    <property type="project" value="InterPro"/>
</dbReference>
<dbReference type="Proteomes" id="UP000799291">
    <property type="component" value="Unassembled WGS sequence"/>
</dbReference>
<dbReference type="InterPro" id="IPR002401">
    <property type="entry name" value="Cyt_P450_E_grp-I"/>
</dbReference>
<keyword evidence="17" id="KW-1185">Reference proteome</keyword>
<feature type="binding site" description="axial binding residue" evidence="13">
    <location>
        <position position="454"/>
    </location>
    <ligand>
        <name>heme</name>
        <dbReference type="ChEBI" id="CHEBI:30413"/>
    </ligand>
    <ligandPart>
        <name>Fe</name>
        <dbReference type="ChEBI" id="CHEBI:18248"/>
    </ligandPart>
</feature>
<dbReference type="SUPFAM" id="SSF48264">
    <property type="entry name" value="Cytochrome P450"/>
    <property type="match status" value="1"/>
</dbReference>
<keyword evidence="12 15" id="KW-0472">Membrane</keyword>
<dbReference type="PROSITE" id="PS00086">
    <property type="entry name" value="CYTOCHROME_P450"/>
    <property type="match status" value="1"/>
</dbReference>
<dbReference type="EMBL" id="MU005571">
    <property type="protein sequence ID" value="KAF2690351.1"/>
    <property type="molecule type" value="Genomic_DNA"/>
</dbReference>
<accession>A0A6G1JJF3</accession>
<dbReference type="PANTHER" id="PTHR24305:SF237">
    <property type="entry name" value="CYTOCHROME P450 MONOOXYGENASE ATNE-RELATED"/>
    <property type="match status" value="1"/>
</dbReference>
<keyword evidence="7 13" id="KW-0479">Metal-binding</keyword>
<keyword evidence="9 14" id="KW-0560">Oxidoreductase</keyword>
<dbReference type="Pfam" id="PF00067">
    <property type="entry name" value="p450"/>
    <property type="match status" value="1"/>
</dbReference>
<comment type="pathway">
    <text evidence="3">Mycotoxin biosynthesis.</text>
</comment>
<dbReference type="GO" id="GO:0016020">
    <property type="term" value="C:membrane"/>
    <property type="evidence" value="ECO:0007669"/>
    <property type="project" value="UniProtKB-SubCell"/>
</dbReference>
<proteinExistence type="inferred from homology"/>
<evidence type="ECO:0000256" key="15">
    <source>
        <dbReference type="SAM" id="Phobius"/>
    </source>
</evidence>
<dbReference type="FunFam" id="1.10.630.10:FF:000063">
    <property type="entry name" value="Cytochrome P450 monooxygenase"/>
    <property type="match status" value="1"/>
</dbReference>
<sequence length="516" mass="58773">MQNVAWRNSSFVWYISIVILGIVISTTLYLKALAVCVYRAHFHPLAKYPGPLLAKVTNLYSAYHAWRGDIHIDLWKCHEKYGNYVRYAPDRISFYRADAIRDIYGMRSNLKKSTTYNVLVHKAPNTLTLRDKTEHARRRRVMSQGFSDAALRVFVPRILANVEKMCMLLEKDMDSHQKWTKSRDMATWFDRLTFDIMSSVIFSAEYDTLQKEDFRHVMSSIEESNVRMSVLLQEAKLHWWRLDKRLFPRSIQARNKFVKFVSGVLSQRIKNADIANGDIFSFFQNAKDPMTGRGFEMKELAAETATLIVAGSDTTSTAMASTLFYLSKNTAAYARLSNELRSRFKKPSDIVPGPALTQCTYLRACIDEALRMSPPAGGPLWREVQLGGATIDGQYIPAGYDVGVGVYSVHHNPAYYCDPTVYKPERWIKPESESEQLVQARAAYMPFSIGTRGCIGKSLALVELTLALANLVWRFDIKGEESDTRKEFLLKDHVTGAKKGPVLEFSRRTTDKLGSK</sequence>
<dbReference type="CDD" id="cd11061">
    <property type="entry name" value="CYP67-like"/>
    <property type="match status" value="1"/>
</dbReference>
<dbReference type="OrthoDB" id="1470350at2759"/>
<evidence type="ECO:0000256" key="8">
    <source>
        <dbReference type="ARBA" id="ARBA00022989"/>
    </source>
</evidence>
<keyword evidence="6 15" id="KW-0812">Transmembrane</keyword>
<evidence type="ECO:0000256" key="2">
    <source>
        <dbReference type="ARBA" id="ARBA00004370"/>
    </source>
</evidence>